<dbReference type="Gene3D" id="1.20.1090.10">
    <property type="entry name" value="Dehydroquinate synthase-like - alpha domain"/>
    <property type="match status" value="1"/>
</dbReference>
<dbReference type="PANTHER" id="PTHR11496:SF83">
    <property type="entry name" value="HYDROXYACID-OXOACID TRANSHYDROGENASE, MITOCHONDRIAL"/>
    <property type="match status" value="1"/>
</dbReference>
<dbReference type="PANTHER" id="PTHR11496">
    <property type="entry name" value="ALCOHOL DEHYDROGENASE"/>
    <property type="match status" value="1"/>
</dbReference>
<dbReference type="Gene3D" id="3.40.50.1970">
    <property type="match status" value="1"/>
</dbReference>
<dbReference type="SUPFAM" id="SSF56796">
    <property type="entry name" value="Dehydroquinate synthase-like"/>
    <property type="match status" value="1"/>
</dbReference>
<evidence type="ECO:0000259" key="3">
    <source>
        <dbReference type="Pfam" id="PF25137"/>
    </source>
</evidence>
<name>A0AAE3FYY8_9EURY</name>
<evidence type="ECO:0000313" key="4">
    <source>
        <dbReference type="EMBL" id="MCL9818132.1"/>
    </source>
</evidence>
<evidence type="ECO:0000313" key="5">
    <source>
        <dbReference type="Proteomes" id="UP001203207"/>
    </source>
</evidence>
<dbReference type="RefSeq" id="WP_174654951.1">
    <property type="nucleotide sequence ID" value="NZ_JAKRVX010000008.1"/>
</dbReference>
<feature type="domain" description="Fe-containing alcohol dehydrogenase-like C-terminal" evidence="3">
    <location>
        <begin position="207"/>
        <end position="402"/>
    </location>
</feature>
<dbReference type="EMBL" id="JAKRVX010000008">
    <property type="protein sequence ID" value="MCL9818132.1"/>
    <property type="molecule type" value="Genomic_DNA"/>
</dbReference>
<gene>
    <name evidence="4" type="ORF">AArcSt2_14405</name>
</gene>
<proteinExistence type="predicted"/>
<dbReference type="InterPro" id="IPR039697">
    <property type="entry name" value="Alcohol_dehydrogenase_Fe"/>
</dbReference>
<comment type="caution">
    <text evidence="4">The sequence shown here is derived from an EMBL/GenBank/DDBJ whole genome shotgun (WGS) entry which is preliminary data.</text>
</comment>
<keyword evidence="1" id="KW-0560">Oxidoreductase</keyword>
<accession>A0AAE3FYY8</accession>
<dbReference type="Proteomes" id="UP001203207">
    <property type="component" value="Unassembled WGS sequence"/>
</dbReference>
<evidence type="ECO:0000259" key="2">
    <source>
        <dbReference type="Pfam" id="PF00465"/>
    </source>
</evidence>
<dbReference type="InterPro" id="IPR001670">
    <property type="entry name" value="ADH_Fe/GldA"/>
</dbReference>
<dbReference type="CDD" id="cd14866">
    <property type="entry name" value="Fe-ADH-like"/>
    <property type="match status" value="1"/>
</dbReference>
<dbReference type="GO" id="GO:0046872">
    <property type="term" value="F:metal ion binding"/>
    <property type="evidence" value="ECO:0007669"/>
    <property type="project" value="InterPro"/>
</dbReference>
<reference evidence="4" key="1">
    <citation type="journal article" date="2022" name="Syst. Appl. Microbiol.">
        <title>Natronocalculus amylovorans gen. nov., sp. nov., and Natranaeroarchaeum aerophilus sp. nov., dominant culturable amylolytic natronoarchaea from hypersaline soda lakes in southwestern Siberia.</title>
        <authorList>
            <person name="Sorokin D.Y."/>
            <person name="Elcheninov A.G."/>
            <person name="Khizhniak T.V."/>
            <person name="Koenen M."/>
            <person name="Bale N.J."/>
            <person name="Damste J.S.S."/>
            <person name="Kublanov I.V."/>
        </authorList>
    </citation>
    <scope>NUCLEOTIDE SEQUENCE</scope>
    <source>
        <strain evidence="4">AArc-St2</strain>
    </source>
</reference>
<protein>
    <submittedName>
        <fullName evidence="4">Iron-containing alcohol dehydrogenase family protein</fullName>
    </submittedName>
</protein>
<organism evidence="4 5">
    <name type="scientific">Natronocalculus amylovorans</name>
    <dbReference type="NCBI Taxonomy" id="2917812"/>
    <lineage>
        <taxon>Archaea</taxon>
        <taxon>Methanobacteriati</taxon>
        <taxon>Methanobacteriota</taxon>
        <taxon>Stenosarchaea group</taxon>
        <taxon>Halobacteria</taxon>
        <taxon>Halobacteriales</taxon>
        <taxon>Haloferacaceae</taxon>
        <taxon>Natronocalculus</taxon>
    </lineage>
</organism>
<feature type="domain" description="Alcohol dehydrogenase iron-type/glycerol dehydrogenase GldA" evidence="2">
    <location>
        <begin position="12"/>
        <end position="177"/>
    </location>
</feature>
<dbReference type="Pfam" id="PF00465">
    <property type="entry name" value="Fe-ADH"/>
    <property type="match status" value="1"/>
</dbReference>
<sequence length="403" mass="42654">MTIPPFTFTYAPVDINYGRGCVESLSKTLDEHGWTRAMVVCGSNVAANSAVVGPITEGLGSTLETIFDQTTPDKRLETVFAGVETVHEQDIDVLIAVGGGSSLNVARAICSIAPLDSSREAIEGTVAETGVIPSPDEHTDPLPSIVVPTTLAGADLSPGGSIYYKSTLQTDSAVSTKRVNISDARLRATAAYYDPLLFASTPKSVLASSAMNGIDKGIETLYSRSSNPIAEAHAFNGLRYFSQGALAFGTPDSEEYLDAIDLAVVGAIQVQYGKRSNTIHAFGNGISSQYSVQQGIVHAIVAPHVLTSIFEHVDGQRETLATALGIDVTARSTEDVADAVVDLVTQIRETLELPTQLREIDSLTKSDLDSIAAIIKSNSKLEHGPVGYDPTVEEISTVLKAAW</sequence>
<evidence type="ECO:0000256" key="1">
    <source>
        <dbReference type="ARBA" id="ARBA00023002"/>
    </source>
</evidence>
<reference evidence="4" key="2">
    <citation type="submission" date="2022-02" db="EMBL/GenBank/DDBJ databases">
        <authorList>
            <person name="Elcheninov A.G."/>
            <person name="Sorokin D.Y."/>
            <person name="Kublanov I.V."/>
        </authorList>
    </citation>
    <scope>NUCLEOTIDE SEQUENCE</scope>
    <source>
        <strain evidence="4">AArc-St2</strain>
    </source>
</reference>
<dbReference type="AlphaFoldDB" id="A0AAE3FYY8"/>
<dbReference type="GO" id="GO:0004022">
    <property type="term" value="F:alcohol dehydrogenase (NAD+) activity"/>
    <property type="evidence" value="ECO:0007669"/>
    <property type="project" value="TreeGrafter"/>
</dbReference>
<dbReference type="InterPro" id="IPR056798">
    <property type="entry name" value="ADH_Fe_C"/>
</dbReference>
<dbReference type="Pfam" id="PF25137">
    <property type="entry name" value="ADH_Fe_C"/>
    <property type="match status" value="1"/>
</dbReference>
<keyword evidence="5" id="KW-1185">Reference proteome</keyword>